<evidence type="ECO:0000259" key="1">
    <source>
        <dbReference type="Pfam" id="PF12680"/>
    </source>
</evidence>
<dbReference type="RefSeq" id="WP_051899442.1">
    <property type="nucleotide sequence ID" value="NZ_JMPJ01000041.1"/>
</dbReference>
<feature type="domain" description="SnoaL-like" evidence="1">
    <location>
        <begin position="23"/>
        <end position="110"/>
    </location>
</feature>
<dbReference type="SUPFAM" id="SSF54427">
    <property type="entry name" value="NTF2-like"/>
    <property type="match status" value="1"/>
</dbReference>
<dbReference type="GeneID" id="78379846"/>
<dbReference type="Proteomes" id="UP000028640">
    <property type="component" value="Unassembled WGS sequence"/>
</dbReference>
<dbReference type="OrthoDB" id="1256785at2"/>
<comment type="caution">
    <text evidence="2">The sequence shown here is derived from an EMBL/GenBank/DDBJ whole genome shotgun (WGS) entry which is preliminary data.</text>
</comment>
<dbReference type="AlphaFoldDB" id="A0A085GFH8"/>
<dbReference type="InterPro" id="IPR032710">
    <property type="entry name" value="NTF2-like_dom_sf"/>
</dbReference>
<gene>
    <name evidence="2" type="ORF">GEAM_1500</name>
</gene>
<proteinExistence type="predicted"/>
<evidence type="ECO:0000313" key="3">
    <source>
        <dbReference type="Proteomes" id="UP000028640"/>
    </source>
</evidence>
<sequence length="132" mass="14663">MTHIQAHQFLTKVFNSLFDPAETAEQTGRYFASDYQQHADGKVLDHALFVEHARTLKATLQSATVNFEKVIASGQSLASVHIVNAIKHNGQSVKVKVVALYEVENGLIRRVDELSHLLEGDASDRDLGTRHN</sequence>
<dbReference type="Gene3D" id="3.10.450.50">
    <property type="match status" value="1"/>
</dbReference>
<evidence type="ECO:0000313" key="2">
    <source>
        <dbReference type="EMBL" id="KFC82473.1"/>
    </source>
</evidence>
<name>A0A085GFH8_EWIA3</name>
<keyword evidence="3" id="KW-1185">Reference proteome</keyword>
<reference evidence="2 3" key="1">
    <citation type="submission" date="2014-05" db="EMBL/GenBank/DDBJ databases">
        <title>ATOL: Assembling a taxonomically balanced genome-scale reconstruction of the evolutionary history of the Enterobacteriaceae.</title>
        <authorList>
            <person name="Plunkett G.III."/>
            <person name="Neeno-Eckwall E.C."/>
            <person name="Glasner J.D."/>
            <person name="Perna N.T."/>
        </authorList>
    </citation>
    <scope>NUCLEOTIDE SEQUENCE [LARGE SCALE GENOMIC DNA]</scope>
    <source>
        <strain evidence="2 3">ATCC 33852</strain>
    </source>
</reference>
<dbReference type="Pfam" id="PF12680">
    <property type="entry name" value="SnoaL_2"/>
    <property type="match status" value="1"/>
</dbReference>
<dbReference type="EMBL" id="JMPJ01000041">
    <property type="protein sequence ID" value="KFC82473.1"/>
    <property type="molecule type" value="Genomic_DNA"/>
</dbReference>
<organism evidence="2 3">
    <name type="scientific">Ewingella americana (strain ATCC 33852 / DSM 4580 / CCUG 14506 / JCM 5911 / LMG 7869 / NCTC 12157 / CDC 1468-78)</name>
    <dbReference type="NCBI Taxonomy" id="910964"/>
    <lineage>
        <taxon>Bacteria</taxon>
        <taxon>Pseudomonadati</taxon>
        <taxon>Pseudomonadota</taxon>
        <taxon>Gammaproteobacteria</taxon>
        <taxon>Enterobacterales</taxon>
        <taxon>Yersiniaceae</taxon>
        <taxon>Ewingella</taxon>
    </lineage>
</organism>
<dbReference type="InterPro" id="IPR037401">
    <property type="entry name" value="SnoaL-like"/>
</dbReference>
<dbReference type="eggNOG" id="COG3631">
    <property type="taxonomic scope" value="Bacteria"/>
</dbReference>
<protein>
    <recommendedName>
        <fullName evidence="1">SnoaL-like domain-containing protein</fullName>
    </recommendedName>
</protein>
<accession>A0A085GFH8</accession>
<dbReference type="STRING" id="910964.GEAM_1500"/>